<feature type="binding site" evidence="8">
    <location>
        <position position="120"/>
    </location>
    <ligand>
        <name>Zn(2+)</name>
        <dbReference type="ChEBI" id="CHEBI:29105"/>
        <note>catalytic</note>
    </ligand>
</feature>
<sequence>MSAALTVNVGYAAPRKGVPTSASFREWVEAALRGAKRRKATELSIRIVDAEEGRQLNRDYRGKDYATNVLSFPADLPPELKLPLIGDLVICAPVVAREAAEQGKLARNHWAHMTVHGVLHLLGYDHIEDDEAEAMEALETHILAGLGIDDPYTVPED</sequence>
<keyword evidence="5 8" id="KW-0255">Endonuclease</keyword>
<dbReference type="Pfam" id="PF02130">
    <property type="entry name" value="YbeY"/>
    <property type="match status" value="1"/>
</dbReference>
<feature type="binding site" evidence="8">
    <location>
        <position position="116"/>
    </location>
    <ligand>
        <name>Zn(2+)</name>
        <dbReference type="ChEBI" id="CHEBI:29105"/>
        <note>catalytic</note>
    </ligand>
</feature>
<dbReference type="GO" id="GO:0006364">
    <property type="term" value="P:rRNA processing"/>
    <property type="evidence" value="ECO:0007669"/>
    <property type="project" value="UniProtKB-UniRule"/>
</dbReference>
<evidence type="ECO:0000256" key="1">
    <source>
        <dbReference type="ARBA" id="ARBA00010875"/>
    </source>
</evidence>
<evidence type="ECO:0000256" key="6">
    <source>
        <dbReference type="ARBA" id="ARBA00022801"/>
    </source>
</evidence>
<dbReference type="KEGG" id="dtl:H8F01_14870"/>
<comment type="function">
    <text evidence="8">Single strand-specific metallo-endoribonuclease involved in late-stage 70S ribosome quality control and in maturation of the 3' terminus of the 16S rRNA.</text>
</comment>
<keyword evidence="3 8" id="KW-0540">Nuclease</keyword>
<reference evidence="9 10" key="1">
    <citation type="submission" date="2020-08" db="EMBL/GenBank/DDBJ databases">
        <title>Dyella sp. G9 isolated from forest soil.</title>
        <authorList>
            <person name="Fu J."/>
            <person name="Qiu L."/>
        </authorList>
    </citation>
    <scope>NUCLEOTIDE SEQUENCE [LARGE SCALE GENOMIC DNA]</scope>
    <source>
        <strain evidence="9 10">G9</strain>
    </source>
</reference>
<dbReference type="GO" id="GO:0005737">
    <property type="term" value="C:cytoplasm"/>
    <property type="evidence" value="ECO:0007669"/>
    <property type="project" value="UniProtKB-SubCell"/>
</dbReference>
<name>A0A7G8Q0S7_9GAMM</name>
<comment type="subcellular location">
    <subcellularLocation>
        <location evidence="8">Cytoplasm</location>
    </subcellularLocation>
</comment>
<dbReference type="EC" id="3.1.-.-" evidence="8"/>
<dbReference type="PROSITE" id="PS01306">
    <property type="entry name" value="UPF0054"/>
    <property type="match status" value="1"/>
</dbReference>
<keyword evidence="2 8" id="KW-0690">Ribosome biogenesis</keyword>
<accession>A0A7G8Q0S7</accession>
<dbReference type="GO" id="GO:0004521">
    <property type="term" value="F:RNA endonuclease activity"/>
    <property type="evidence" value="ECO:0007669"/>
    <property type="project" value="UniProtKB-UniRule"/>
</dbReference>
<keyword evidence="8" id="KW-0963">Cytoplasm</keyword>
<keyword evidence="7 8" id="KW-0862">Zinc</keyword>
<feature type="binding site" evidence="8">
    <location>
        <position position="126"/>
    </location>
    <ligand>
        <name>Zn(2+)</name>
        <dbReference type="ChEBI" id="CHEBI:29105"/>
        <note>catalytic</note>
    </ligand>
</feature>
<evidence type="ECO:0000256" key="2">
    <source>
        <dbReference type="ARBA" id="ARBA00022517"/>
    </source>
</evidence>
<evidence type="ECO:0000256" key="5">
    <source>
        <dbReference type="ARBA" id="ARBA00022759"/>
    </source>
</evidence>
<dbReference type="InterPro" id="IPR020549">
    <property type="entry name" value="YbeY_CS"/>
</dbReference>
<evidence type="ECO:0000313" key="9">
    <source>
        <dbReference type="EMBL" id="QNK00385.1"/>
    </source>
</evidence>
<keyword evidence="4 8" id="KW-0479">Metal-binding</keyword>
<evidence type="ECO:0000256" key="4">
    <source>
        <dbReference type="ARBA" id="ARBA00022723"/>
    </source>
</evidence>
<comment type="cofactor">
    <cofactor evidence="8">
        <name>Zn(2+)</name>
        <dbReference type="ChEBI" id="CHEBI:29105"/>
    </cofactor>
    <text evidence="8">Binds 1 zinc ion.</text>
</comment>
<dbReference type="GO" id="GO:0008270">
    <property type="term" value="F:zinc ion binding"/>
    <property type="evidence" value="ECO:0007669"/>
    <property type="project" value="UniProtKB-UniRule"/>
</dbReference>
<dbReference type="Gene3D" id="3.40.390.30">
    <property type="entry name" value="Metalloproteases ('zincins'), catalytic domain"/>
    <property type="match status" value="1"/>
</dbReference>
<protein>
    <recommendedName>
        <fullName evidence="8">Endoribonuclease YbeY</fullName>
        <ecNumber evidence="8">3.1.-.-</ecNumber>
    </recommendedName>
</protein>
<organism evidence="9 10">
    <name type="scientific">Dyella telluris</name>
    <dbReference type="NCBI Taxonomy" id="2763498"/>
    <lineage>
        <taxon>Bacteria</taxon>
        <taxon>Pseudomonadati</taxon>
        <taxon>Pseudomonadota</taxon>
        <taxon>Gammaproteobacteria</taxon>
        <taxon>Lysobacterales</taxon>
        <taxon>Rhodanobacteraceae</taxon>
        <taxon>Dyella</taxon>
    </lineage>
</organism>
<keyword evidence="8" id="KW-0698">rRNA processing</keyword>
<dbReference type="GO" id="GO:0004222">
    <property type="term" value="F:metalloendopeptidase activity"/>
    <property type="evidence" value="ECO:0007669"/>
    <property type="project" value="InterPro"/>
</dbReference>
<evidence type="ECO:0000256" key="8">
    <source>
        <dbReference type="HAMAP-Rule" id="MF_00009"/>
    </source>
</evidence>
<dbReference type="EMBL" id="CP060412">
    <property type="protein sequence ID" value="QNK00385.1"/>
    <property type="molecule type" value="Genomic_DNA"/>
</dbReference>
<proteinExistence type="inferred from homology"/>
<dbReference type="NCBIfam" id="TIGR00043">
    <property type="entry name" value="rRNA maturation RNase YbeY"/>
    <property type="match status" value="1"/>
</dbReference>
<dbReference type="SUPFAM" id="SSF55486">
    <property type="entry name" value="Metalloproteases ('zincins'), catalytic domain"/>
    <property type="match status" value="1"/>
</dbReference>
<dbReference type="PANTHER" id="PTHR46986:SF1">
    <property type="entry name" value="ENDORIBONUCLEASE YBEY, CHLOROPLASTIC"/>
    <property type="match status" value="1"/>
</dbReference>
<evidence type="ECO:0000256" key="7">
    <source>
        <dbReference type="ARBA" id="ARBA00022833"/>
    </source>
</evidence>
<keyword evidence="10" id="KW-1185">Reference proteome</keyword>
<gene>
    <name evidence="8 9" type="primary">ybeY</name>
    <name evidence="9" type="ORF">H8F01_14870</name>
</gene>
<comment type="similarity">
    <text evidence="1 8">Belongs to the endoribonuclease YbeY family.</text>
</comment>
<keyword evidence="6 8" id="KW-0378">Hydrolase</keyword>
<dbReference type="Proteomes" id="UP000515873">
    <property type="component" value="Chromosome"/>
</dbReference>
<dbReference type="HAMAP" id="MF_00009">
    <property type="entry name" value="Endoribonucl_YbeY"/>
    <property type="match status" value="1"/>
</dbReference>
<evidence type="ECO:0000313" key="10">
    <source>
        <dbReference type="Proteomes" id="UP000515873"/>
    </source>
</evidence>
<dbReference type="InterPro" id="IPR023091">
    <property type="entry name" value="MetalPrtase_cat_dom_sf_prd"/>
</dbReference>
<dbReference type="RefSeq" id="WP_187055864.1">
    <property type="nucleotide sequence ID" value="NZ_CP060412.1"/>
</dbReference>
<dbReference type="PANTHER" id="PTHR46986">
    <property type="entry name" value="ENDORIBONUCLEASE YBEY, CHLOROPLASTIC"/>
    <property type="match status" value="1"/>
</dbReference>
<dbReference type="AlphaFoldDB" id="A0A7G8Q0S7"/>
<evidence type="ECO:0000256" key="3">
    <source>
        <dbReference type="ARBA" id="ARBA00022722"/>
    </source>
</evidence>
<dbReference type="InterPro" id="IPR002036">
    <property type="entry name" value="YbeY"/>
</dbReference>